<reference evidence="1" key="2">
    <citation type="submission" date="2020-06" db="EMBL/GenBank/DDBJ databases">
        <authorList>
            <person name="Sheffer M."/>
        </authorList>
    </citation>
    <scope>NUCLEOTIDE SEQUENCE</scope>
</reference>
<proteinExistence type="predicted"/>
<dbReference type="EMBL" id="JABXBU010000003">
    <property type="protein sequence ID" value="KAF8793392.1"/>
    <property type="molecule type" value="Genomic_DNA"/>
</dbReference>
<dbReference type="AlphaFoldDB" id="A0A8T0FRZ4"/>
<gene>
    <name evidence="1" type="ORF">HNY73_004875</name>
</gene>
<reference evidence="1" key="1">
    <citation type="journal article" date="2020" name="bioRxiv">
        <title>Chromosome-level reference genome of the European wasp spider Argiope bruennichi: a resource for studies on range expansion and evolutionary adaptation.</title>
        <authorList>
            <person name="Sheffer M.M."/>
            <person name="Hoppe A."/>
            <person name="Krehenwinkel H."/>
            <person name="Uhl G."/>
            <person name="Kuss A.W."/>
            <person name="Jensen L."/>
            <person name="Jensen C."/>
            <person name="Gillespie R.G."/>
            <person name="Hoff K.J."/>
            <person name="Prost S."/>
        </authorList>
    </citation>
    <scope>NUCLEOTIDE SEQUENCE</scope>
</reference>
<keyword evidence="2" id="KW-1185">Reference proteome</keyword>
<protein>
    <submittedName>
        <fullName evidence="1">Uncharacterized protein</fullName>
    </submittedName>
</protein>
<evidence type="ECO:0000313" key="2">
    <source>
        <dbReference type="Proteomes" id="UP000807504"/>
    </source>
</evidence>
<organism evidence="1 2">
    <name type="scientific">Argiope bruennichi</name>
    <name type="common">Wasp spider</name>
    <name type="synonym">Aranea bruennichi</name>
    <dbReference type="NCBI Taxonomy" id="94029"/>
    <lineage>
        <taxon>Eukaryota</taxon>
        <taxon>Metazoa</taxon>
        <taxon>Ecdysozoa</taxon>
        <taxon>Arthropoda</taxon>
        <taxon>Chelicerata</taxon>
        <taxon>Arachnida</taxon>
        <taxon>Araneae</taxon>
        <taxon>Araneomorphae</taxon>
        <taxon>Entelegynae</taxon>
        <taxon>Araneoidea</taxon>
        <taxon>Araneidae</taxon>
        <taxon>Argiope</taxon>
    </lineage>
</organism>
<dbReference type="Proteomes" id="UP000807504">
    <property type="component" value="Unassembled WGS sequence"/>
</dbReference>
<evidence type="ECO:0000313" key="1">
    <source>
        <dbReference type="EMBL" id="KAF8793392.1"/>
    </source>
</evidence>
<accession>A0A8T0FRZ4</accession>
<comment type="caution">
    <text evidence="1">The sequence shown here is derived from an EMBL/GenBank/DDBJ whole genome shotgun (WGS) entry which is preliminary data.</text>
</comment>
<sequence>MYDISLRLNQKGETSTALGLRQTPVNLNKMIQSVISSDIAWILESFFSKYSPQDPKESNLTRFTC</sequence>
<name>A0A8T0FRZ4_ARGBR</name>